<protein>
    <submittedName>
        <fullName evidence="1">Sulfotransferase family 2 domain-containing protein</fullName>
    </submittedName>
</protein>
<keyword evidence="2" id="KW-1185">Reference proteome</keyword>
<proteinExistence type="predicted"/>
<dbReference type="InterPro" id="IPR027417">
    <property type="entry name" value="P-loop_NTPase"/>
</dbReference>
<dbReference type="InterPro" id="IPR005331">
    <property type="entry name" value="Sulfotransferase"/>
</dbReference>
<reference evidence="1 2" key="1">
    <citation type="submission" date="2023-06" db="EMBL/GenBank/DDBJ databases">
        <title>Five Gram-positive bacteria isolated from mangrove sediments in Shenzhen, Guangdong, China.</title>
        <authorList>
            <person name="Yu S."/>
            <person name="Zheng W."/>
            <person name="Huang Y."/>
        </authorList>
    </citation>
    <scope>NUCLEOTIDE SEQUENCE [LARGE SCALE GENOMIC DNA]</scope>
    <source>
        <strain evidence="1 2">SaN35-3</strain>
    </source>
</reference>
<evidence type="ECO:0000313" key="1">
    <source>
        <dbReference type="EMBL" id="WLR42966.1"/>
    </source>
</evidence>
<dbReference type="RefSeq" id="WP_226538783.1">
    <property type="nucleotide sequence ID" value="NZ_CP129013.1"/>
</dbReference>
<organism evidence="1 2">
    <name type="scientific">Bacillus carboniphilus</name>
    <dbReference type="NCBI Taxonomy" id="86663"/>
    <lineage>
        <taxon>Bacteria</taxon>
        <taxon>Bacillati</taxon>
        <taxon>Bacillota</taxon>
        <taxon>Bacilli</taxon>
        <taxon>Bacillales</taxon>
        <taxon>Bacillaceae</taxon>
        <taxon>Bacillus</taxon>
    </lineage>
</organism>
<gene>
    <name evidence="1" type="ORF">LC087_01735</name>
</gene>
<accession>A0ABY9JU74</accession>
<name>A0ABY9JU74_9BACI</name>
<evidence type="ECO:0000313" key="2">
    <source>
        <dbReference type="Proteomes" id="UP001197974"/>
    </source>
</evidence>
<dbReference type="EMBL" id="CP129013">
    <property type="protein sequence ID" value="WLR42966.1"/>
    <property type="molecule type" value="Genomic_DNA"/>
</dbReference>
<dbReference type="PANTHER" id="PTHR32301:SF6">
    <property type="entry name" value="GOLVESIN-RELATED"/>
    <property type="match status" value="1"/>
</dbReference>
<dbReference type="Pfam" id="PF03567">
    <property type="entry name" value="Sulfotransfer_2"/>
    <property type="match status" value="1"/>
</dbReference>
<sequence length="216" mass="25570">MLFHLHIPKTGGTSLKHIVKQNYQNIAEVYRPPIKKTLTKISNHNYDCVIGHMRYGAHEYFKPNKYHYITLLRNPIDRVISEYYFIARRPQHENYHLYKHLSLEEYASLPILQNMQSQFLLGYHAHQNLTIADLKIIKERINSGEITAGITEEFEKSLTLFSTKFNWKVKMNVVLNKNNMRPINSTIPPVQIATIKRHNLIDLELYSYVKKYLKKE</sequence>
<dbReference type="InterPro" id="IPR053259">
    <property type="entry name" value="Golvesin-related_Golgi"/>
</dbReference>
<dbReference type="PANTHER" id="PTHR32301">
    <property type="entry name" value="COUNTIN RECEPTOR CNR3-RELATED"/>
    <property type="match status" value="1"/>
</dbReference>
<dbReference type="Proteomes" id="UP001197974">
    <property type="component" value="Chromosome"/>
</dbReference>
<dbReference type="Gene3D" id="3.40.50.300">
    <property type="entry name" value="P-loop containing nucleotide triphosphate hydrolases"/>
    <property type="match status" value="1"/>
</dbReference>
<dbReference type="SUPFAM" id="SSF52540">
    <property type="entry name" value="P-loop containing nucleoside triphosphate hydrolases"/>
    <property type="match status" value="1"/>
</dbReference>